<evidence type="ECO:0000256" key="4">
    <source>
        <dbReference type="ARBA" id="ARBA00022989"/>
    </source>
</evidence>
<evidence type="ECO:0000313" key="7">
    <source>
        <dbReference type="EMBL" id="GAY78129.1"/>
    </source>
</evidence>
<evidence type="ECO:0000256" key="6">
    <source>
        <dbReference type="SAM" id="Phobius"/>
    </source>
</evidence>
<evidence type="ECO:0000256" key="2">
    <source>
        <dbReference type="ARBA" id="ARBA00022475"/>
    </source>
</evidence>
<reference evidence="7 8" key="1">
    <citation type="submission" date="2017-11" db="EMBL/GenBank/DDBJ databases">
        <title>Draft Genome Sequence of Sporolactobacillus inulinus NBRC 111894 Isolated from Koso, a Japanese Sugar-Vegetable Fermented Beverage.</title>
        <authorList>
            <person name="Chiou T.Y."/>
            <person name="Oshima K."/>
            <person name="Suda W."/>
            <person name="Hattori M."/>
            <person name="Takahashi T."/>
        </authorList>
    </citation>
    <scope>NUCLEOTIDE SEQUENCE [LARGE SCALE GENOMIC DNA]</scope>
    <source>
        <strain evidence="7 8">NBRC111894</strain>
    </source>
</reference>
<keyword evidence="3 6" id="KW-0812">Transmembrane</keyword>
<evidence type="ECO:0000256" key="1">
    <source>
        <dbReference type="ARBA" id="ARBA00004651"/>
    </source>
</evidence>
<organism evidence="7 8">
    <name type="scientific">Sporolactobacillus inulinus</name>
    <dbReference type="NCBI Taxonomy" id="2078"/>
    <lineage>
        <taxon>Bacteria</taxon>
        <taxon>Bacillati</taxon>
        <taxon>Bacillota</taxon>
        <taxon>Bacilli</taxon>
        <taxon>Bacillales</taxon>
        <taxon>Sporolactobacillaceae</taxon>
        <taxon>Sporolactobacillus</taxon>
    </lineage>
</organism>
<dbReference type="AlphaFoldDB" id="A0A4Y1ZGH8"/>
<gene>
    <name evidence="7" type="ORF">NBRC111894_3683</name>
</gene>
<evidence type="ECO:0000313" key="8">
    <source>
        <dbReference type="Proteomes" id="UP000319716"/>
    </source>
</evidence>
<evidence type="ECO:0000256" key="3">
    <source>
        <dbReference type="ARBA" id="ARBA00022692"/>
    </source>
</evidence>
<accession>A0A4Y1ZGH8</accession>
<dbReference type="EMBL" id="BEXB01000040">
    <property type="protein sequence ID" value="GAY78129.1"/>
    <property type="molecule type" value="Genomic_DNA"/>
</dbReference>
<protein>
    <submittedName>
        <fullName evidence="7">MFS general substrate transporter</fullName>
    </submittedName>
</protein>
<sequence length="149" mass="16313">MSGPNQAGGLTNAAIAKIVRCGGSFMNALVTNKNFIALFFGRLISNIGDSLYYIAAMWLAYELGGSAFYAGLAGFLTLLPECLFFFSRSDCGSIILEKMLVIPSILQGLLLMTIPTLYLFHLLTVTAVLINGSDLQLEWRASHFTYRRS</sequence>
<feature type="transmembrane region" description="Helical" evidence="6">
    <location>
        <begin position="108"/>
        <end position="130"/>
    </location>
</feature>
<evidence type="ECO:0000256" key="5">
    <source>
        <dbReference type="ARBA" id="ARBA00023136"/>
    </source>
</evidence>
<feature type="transmembrane region" description="Helical" evidence="6">
    <location>
        <begin position="35"/>
        <end position="61"/>
    </location>
</feature>
<dbReference type="PANTHER" id="PTHR23513">
    <property type="entry name" value="INTEGRAL MEMBRANE EFFLUX PROTEIN-RELATED"/>
    <property type="match status" value="1"/>
</dbReference>
<keyword evidence="5 6" id="KW-0472">Membrane</keyword>
<keyword evidence="4 6" id="KW-1133">Transmembrane helix</keyword>
<feature type="transmembrane region" description="Helical" evidence="6">
    <location>
        <begin position="67"/>
        <end position="87"/>
    </location>
</feature>
<keyword evidence="2" id="KW-1003">Cell membrane</keyword>
<comment type="caution">
    <text evidence="7">The sequence shown here is derived from an EMBL/GenBank/DDBJ whole genome shotgun (WGS) entry which is preliminary data.</text>
</comment>
<name>A0A4Y1ZGH8_9BACL</name>
<proteinExistence type="predicted"/>
<dbReference type="Proteomes" id="UP000319716">
    <property type="component" value="Unassembled WGS sequence"/>
</dbReference>
<comment type="subcellular location">
    <subcellularLocation>
        <location evidence="1">Cell membrane</location>
        <topology evidence="1">Multi-pass membrane protein</topology>
    </subcellularLocation>
</comment>
<dbReference type="GO" id="GO:0005886">
    <property type="term" value="C:plasma membrane"/>
    <property type="evidence" value="ECO:0007669"/>
    <property type="project" value="UniProtKB-SubCell"/>
</dbReference>
<dbReference type="PANTHER" id="PTHR23513:SF6">
    <property type="entry name" value="MAJOR FACILITATOR SUPERFAMILY ASSOCIATED DOMAIN-CONTAINING PROTEIN"/>
    <property type="match status" value="1"/>
</dbReference>